<protein>
    <recommendedName>
        <fullName evidence="3">N-acetyltransferase domain-containing protein</fullName>
    </recommendedName>
</protein>
<reference evidence="2" key="1">
    <citation type="submission" date="2023-07" db="EMBL/GenBank/DDBJ databases">
        <title>30 novel species of actinomycetes from the DSMZ collection.</title>
        <authorList>
            <person name="Nouioui I."/>
        </authorList>
    </citation>
    <scope>NUCLEOTIDE SEQUENCE [LARGE SCALE GENOMIC DNA]</scope>
    <source>
        <strain evidence="2">DSM 41699</strain>
    </source>
</reference>
<dbReference type="RefSeq" id="WP_311700506.1">
    <property type="nucleotide sequence ID" value="NZ_JAVREY010000093.1"/>
</dbReference>
<dbReference type="Gene3D" id="3.40.630.30">
    <property type="match status" value="1"/>
</dbReference>
<keyword evidence="2" id="KW-1185">Reference proteome</keyword>
<dbReference type="InterPro" id="IPR016181">
    <property type="entry name" value="Acyl_CoA_acyltransferase"/>
</dbReference>
<dbReference type="EMBL" id="JAVREY010000093">
    <property type="protein sequence ID" value="MDT0469065.1"/>
    <property type="molecule type" value="Genomic_DNA"/>
</dbReference>
<dbReference type="SUPFAM" id="SSF55729">
    <property type="entry name" value="Acyl-CoA N-acyltransferases (Nat)"/>
    <property type="match status" value="1"/>
</dbReference>
<evidence type="ECO:0008006" key="3">
    <source>
        <dbReference type="Google" id="ProtNLM"/>
    </source>
</evidence>
<name>A0ABU2U7B6_9ACTN</name>
<dbReference type="Proteomes" id="UP001183809">
    <property type="component" value="Unassembled WGS sequence"/>
</dbReference>
<accession>A0ABU2U7B6</accession>
<comment type="caution">
    <text evidence="1">The sequence shown here is derived from an EMBL/GenBank/DDBJ whole genome shotgun (WGS) entry which is preliminary data.</text>
</comment>
<evidence type="ECO:0000313" key="2">
    <source>
        <dbReference type="Proteomes" id="UP001183809"/>
    </source>
</evidence>
<sequence>MAPEFHGRGVSRALLSAVARGLSGRYRYAALFVEHSNHRSMTVHRHFGMREQAEFTFQDRTYTAFTFSLSAFAQ</sequence>
<organism evidence="1 2">
    <name type="scientific">Streptomyces gibsoniae</name>
    <dbReference type="NCBI Taxonomy" id="3075529"/>
    <lineage>
        <taxon>Bacteria</taxon>
        <taxon>Bacillati</taxon>
        <taxon>Actinomycetota</taxon>
        <taxon>Actinomycetes</taxon>
        <taxon>Kitasatosporales</taxon>
        <taxon>Streptomycetaceae</taxon>
        <taxon>Streptomyces</taxon>
    </lineage>
</organism>
<proteinExistence type="predicted"/>
<gene>
    <name evidence="1" type="ORF">RM764_39880</name>
</gene>
<evidence type="ECO:0000313" key="1">
    <source>
        <dbReference type="EMBL" id="MDT0469065.1"/>
    </source>
</evidence>